<dbReference type="PANTHER" id="PTHR43739:SF2">
    <property type="entry name" value="OLIGOXYLOGLUCAN-REDUCING END-SPECIFIC XYLOGLUCANASE-RELATED"/>
    <property type="match status" value="1"/>
</dbReference>
<dbReference type="GO" id="GO:0010411">
    <property type="term" value="P:xyloglucan metabolic process"/>
    <property type="evidence" value="ECO:0007669"/>
    <property type="project" value="TreeGrafter"/>
</dbReference>
<comment type="similarity">
    <text evidence="7">Belongs to the glycosyl hydrolase 74 family.</text>
</comment>
<dbReference type="SUPFAM" id="SSF57180">
    <property type="entry name" value="Cellulose-binding domain"/>
    <property type="match status" value="1"/>
</dbReference>
<name>A0A319CH96_9EURO</name>
<keyword evidence="5" id="KW-0326">Glycosidase</keyword>
<dbReference type="GO" id="GO:0005576">
    <property type="term" value="C:extracellular region"/>
    <property type="evidence" value="ECO:0007669"/>
    <property type="project" value="InterPro"/>
</dbReference>
<dbReference type="InterPro" id="IPR035971">
    <property type="entry name" value="CBD_sf"/>
</dbReference>
<feature type="region of interest" description="Disordered" evidence="8">
    <location>
        <begin position="773"/>
        <end position="822"/>
    </location>
</feature>
<evidence type="ECO:0000256" key="4">
    <source>
        <dbReference type="ARBA" id="ARBA00023277"/>
    </source>
</evidence>
<dbReference type="STRING" id="1448315.A0A319CH96"/>
<dbReference type="PROSITE" id="PS51164">
    <property type="entry name" value="CBM1_2"/>
    <property type="match status" value="1"/>
</dbReference>
<gene>
    <name evidence="11" type="ORF">BO82DRAFT_8182</name>
</gene>
<keyword evidence="3" id="KW-0136">Cellulose degradation</keyword>
<evidence type="ECO:0000256" key="9">
    <source>
        <dbReference type="SAM" id="SignalP"/>
    </source>
</evidence>
<sequence>MARSSLALLCAALLGKLADAAASQAYTWKNVVTGGGGGFTPGIVFNPSAKGVAYARTDIGGAYRLNSDDTWTPLMDWVGNDTWHDWGIDALATDPVDTDRVYVAVGMYTNDWDPNVGSILRSTDQGDTWTETKLPFKVGGNMPGRGMGERLAVDPNKNSILYFGARSGHGLWKSTDYGATWSNVTSFTWTGTYFQDSSSTYTSDPVGIAWVTFDSTSGSSGSATPRIFVGVADAGKSVFKSEDAGATWAWVSGEPQYGFLPHKGVLSPEEKTLYISYANGAGPYDGTNGTVHKYNITSGVWTDISPTSLASTYYGYGGLSVDLQVPGTLMVAALNCWWPDELIFRSTDSGATWSPIWEWNGYPSINYYYSYDISNAPWIQDTTSTDQIPVRVGWMVEALAIDPFDSNHWLYGTGLTVYGGHDLTNWDSKHNVTVKSLAVGIEEMAVLGLITPPGGPALLSAVGDDGGFYHSDLDAAPNQAFHTPTYGTTNGIDYAGNKPSNIVRSGASDDYPTLALSSNFGSTWYADYAASTSTGTGAVALSADGDTVLLMSSTSGALVSKAQGTLTAVSSLPSGAVIASDKSNNTVFYGGSAGAIYVSKNTATSFTKTVSLGSSTTVNAIRAHPSIAGDVWASTDKGLWHSTDYGSTFTQIGSGVTAGWSFGFGKASSTGSYVVIYGFFTIDGAAGLFKSEDAGTNWQVISDASHGFGSGSANVVNGDLQTYGRVFVGTNGRGIFYGNPSGSLPGATATATATATTSKTSTTVSTTLKTTTSSASTTSSSTTVKTTTSSSSTTSKASTTSKTSSTTTTKTTTTSTTTSSGSTATASAYAQCGGSGWTGATVCVSGYTCTYSNNFYSQCVPS</sequence>
<dbReference type="GO" id="GO:0030245">
    <property type="term" value="P:cellulose catabolic process"/>
    <property type="evidence" value="ECO:0007669"/>
    <property type="project" value="UniProtKB-KW"/>
</dbReference>
<dbReference type="OrthoDB" id="2151161at2759"/>
<dbReference type="InterPro" id="IPR052025">
    <property type="entry name" value="Xyloglucanase_GH74"/>
</dbReference>
<dbReference type="RefSeq" id="XP_025494804.1">
    <property type="nucleotide sequence ID" value="XM_025641583.1"/>
</dbReference>
<evidence type="ECO:0000256" key="8">
    <source>
        <dbReference type="SAM" id="MobiDB-lite"/>
    </source>
</evidence>
<reference evidence="11 12" key="1">
    <citation type="submission" date="2016-12" db="EMBL/GenBank/DDBJ databases">
        <title>The genomes of Aspergillus section Nigri reveals drivers in fungal speciation.</title>
        <authorList>
            <consortium name="DOE Joint Genome Institute"/>
            <person name="Vesth T.C."/>
            <person name="Nybo J."/>
            <person name="Theobald S."/>
            <person name="Brandl J."/>
            <person name="Frisvad J.C."/>
            <person name="Nielsen K.F."/>
            <person name="Lyhne E.K."/>
            <person name="Kogle M.E."/>
            <person name="Kuo A."/>
            <person name="Riley R."/>
            <person name="Clum A."/>
            <person name="Nolan M."/>
            <person name="Lipzen A."/>
            <person name="Salamov A."/>
            <person name="Henrissat B."/>
            <person name="Wiebenga A."/>
            <person name="De Vries R.P."/>
            <person name="Grigoriev I.V."/>
            <person name="Mortensen U.H."/>
            <person name="Andersen M.R."/>
            <person name="Baker S.E."/>
        </authorList>
    </citation>
    <scope>NUCLEOTIDE SEQUENCE [LARGE SCALE GENOMIC DNA]</scope>
    <source>
        <strain evidence="11 12">CBS 121591</strain>
    </source>
</reference>
<dbReference type="SUPFAM" id="SSF110296">
    <property type="entry name" value="Oligoxyloglucan reducing end-specific cellobiohydrolase"/>
    <property type="match status" value="2"/>
</dbReference>
<dbReference type="AlphaFoldDB" id="A0A319CH96"/>
<keyword evidence="12" id="KW-1185">Reference proteome</keyword>
<dbReference type="PANTHER" id="PTHR43739">
    <property type="entry name" value="XYLOGLUCANASE (EUROFUNG)"/>
    <property type="match status" value="1"/>
</dbReference>
<evidence type="ECO:0000313" key="12">
    <source>
        <dbReference type="Proteomes" id="UP000248340"/>
    </source>
</evidence>
<keyword evidence="6" id="KW-0624">Polysaccharide degradation</keyword>
<proteinExistence type="inferred from homology"/>
<dbReference type="VEuPathDB" id="FungiDB:BO82DRAFT_8182"/>
<dbReference type="InterPro" id="IPR015943">
    <property type="entry name" value="WD40/YVTN_repeat-like_dom_sf"/>
</dbReference>
<dbReference type="GO" id="GO:0016798">
    <property type="term" value="F:hydrolase activity, acting on glycosyl bonds"/>
    <property type="evidence" value="ECO:0007669"/>
    <property type="project" value="UniProtKB-KW"/>
</dbReference>
<feature type="signal peptide" evidence="9">
    <location>
        <begin position="1"/>
        <end position="22"/>
    </location>
</feature>
<dbReference type="EMBL" id="KZ821683">
    <property type="protein sequence ID" value="PYH84604.1"/>
    <property type="molecule type" value="Genomic_DNA"/>
</dbReference>
<keyword evidence="2" id="KW-0378">Hydrolase</keyword>
<dbReference type="SMART" id="SM00236">
    <property type="entry name" value="fCBD"/>
    <property type="match status" value="1"/>
</dbReference>
<feature type="domain" description="CBM1" evidence="10">
    <location>
        <begin position="824"/>
        <end position="860"/>
    </location>
</feature>
<accession>A0A319CH96</accession>
<evidence type="ECO:0000256" key="1">
    <source>
        <dbReference type="ARBA" id="ARBA00022729"/>
    </source>
</evidence>
<evidence type="ECO:0000256" key="2">
    <source>
        <dbReference type="ARBA" id="ARBA00022801"/>
    </source>
</evidence>
<dbReference type="GeneID" id="37144325"/>
<protein>
    <submittedName>
        <fullName evidence="11">Avicelase III</fullName>
    </submittedName>
</protein>
<dbReference type="InterPro" id="IPR000254">
    <property type="entry name" value="CBD"/>
</dbReference>
<dbReference type="Gene3D" id="2.130.10.10">
    <property type="entry name" value="YVTN repeat-like/Quinoprotein amine dehydrogenase"/>
    <property type="match status" value="2"/>
</dbReference>
<dbReference type="PROSITE" id="PS00562">
    <property type="entry name" value="CBM1_1"/>
    <property type="match status" value="1"/>
</dbReference>
<dbReference type="FunFam" id="2.130.10.10:FF:000534">
    <property type="entry name" value="Xyloglucanase Xgh74A"/>
    <property type="match status" value="1"/>
</dbReference>
<dbReference type="GO" id="GO:0030248">
    <property type="term" value="F:cellulose binding"/>
    <property type="evidence" value="ECO:0007669"/>
    <property type="project" value="InterPro"/>
</dbReference>
<dbReference type="CDD" id="cd15482">
    <property type="entry name" value="Sialidase_non-viral"/>
    <property type="match status" value="1"/>
</dbReference>
<evidence type="ECO:0000256" key="3">
    <source>
        <dbReference type="ARBA" id="ARBA00023001"/>
    </source>
</evidence>
<keyword evidence="4" id="KW-0119">Carbohydrate metabolism</keyword>
<evidence type="ECO:0000256" key="5">
    <source>
        <dbReference type="ARBA" id="ARBA00023295"/>
    </source>
</evidence>
<dbReference type="Proteomes" id="UP000248340">
    <property type="component" value="Unassembled WGS sequence"/>
</dbReference>
<feature type="chain" id="PRO_5016256411" evidence="9">
    <location>
        <begin position="23"/>
        <end position="862"/>
    </location>
</feature>
<dbReference type="Pfam" id="PF00734">
    <property type="entry name" value="CBM_1"/>
    <property type="match status" value="1"/>
</dbReference>
<evidence type="ECO:0000256" key="6">
    <source>
        <dbReference type="ARBA" id="ARBA00023326"/>
    </source>
</evidence>
<evidence type="ECO:0000256" key="7">
    <source>
        <dbReference type="ARBA" id="ARBA00037986"/>
    </source>
</evidence>
<evidence type="ECO:0000259" key="10">
    <source>
        <dbReference type="PROSITE" id="PS51164"/>
    </source>
</evidence>
<evidence type="ECO:0000313" key="11">
    <source>
        <dbReference type="EMBL" id="PYH84604.1"/>
    </source>
</evidence>
<organism evidence="11 12">
    <name type="scientific">Aspergillus uvarum CBS 121591</name>
    <dbReference type="NCBI Taxonomy" id="1448315"/>
    <lineage>
        <taxon>Eukaryota</taxon>
        <taxon>Fungi</taxon>
        <taxon>Dikarya</taxon>
        <taxon>Ascomycota</taxon>
        <taxon>Pezizomycotina</taxon>
        <taxon>Eurotiomycetes</taxon>
        <taxon>Eurotiomycetidae</taxon>
        <taxon>Eurotiales</taxon>
        <taxon>Aspergillaceae</taxon>
        <taxon>Aspergillus</taxon>
        <taxon>Aspergillus subgen. Circumdati</taxon>
    </lineage>
</organism>
<keyword evidence="1 9" id="KW-0732">Signal</keyword>